<dbReference type="AlphaFoldDB" id="A0A2H6LII6"/>
<dbReference type="PANTHER" id="PTHR35149">
    <property type="entry name" value="SLL5132 PROTEIN"/>
    <property type="match status" value="1"/>
</dbReference>
<feature type="domain" description="GmrSD restriction endonucleases N-terminal" evidence="2">
    <location>
        <begin position="18"/>
        <end position="252"/>
    </location>
</feature>
<dbReference type="InterPro" id="IPR004919">
    <property type="entry name" value="GmrSD_N"/>
</dbReference>
<dbReference type="InterPro" id="IPR011089">
    <property type="entry name" value="GmrSD_C"/>
</dbReference>
<evidence type="ECO:0000259" key="2">
    <source>
        <dbReference type="Pfam" id="PF03235"/>
    </source>
</evidence>
<feature type="coiled-coil region" evidence="1">
    <location>
        <begin position="95"/>
        <end position="122"/>
    </location>
</feature>
<dbReference type="Proteomes" id="UP000236527">
    <property type="component" value="Unassembled WGS sequence"/>
</dbReference>
<reference evidence="5" key="1">
    <citation type="journal article" date="2018" name="Genome Announc.">
        <title>Draft Genome Sequence of the Nitrogen-Fixing and Hormogonia-Inducing Cyanobacterium Nostoc cycadae Strain WK-1, Isolated from the Coralloid Roots of Cycas revoluta.</title>
        <authorList>
            <person name="Kanesaki Y."/>
            <person name="Hirose M."/>
            <person name="Hirose Y."/>
            <person name="Fujisawa T."/>
            <person name="Nakamura Y."/>
            <person name="Watanabe S."/>
            <person name="Matsunaga S."/>
            <person name="Uchida H."/>
            <person name="Murakami A."/>
        </authorList>
    </citation>
    <scope>NUCLEOTIDE SEQUENCE [LARGE SCALE GENOMIC DNA]</scope>
    <source>
        <strain evidence="5">WK-1</strain>
    </source>
</reference>
<dbReference type="Pfam" id="PF03235">
    <property type="entry name" value="GmrSD_N"/>
    <property type="match status" value="1"/>
</dbReference>
<evidence type="ECO:0000256" key="1">
    <source>
        <dbReference type="SAM" id="Coils"/>
    </source>
</evidence>
<gene>
    <name evidence="4" type="ORF">NCWK1_2763</name>
</gene>
<keyword evidence="1" id="KW-0175">Coiled coil</keyword>
<sequence length="605" mass="70848">MKMEPAYTSVGKIFEYRPMLFIPKYQRAYAWEAESVEDFIKDLKNCFDRRKGNTPVNHFFGGVLCVRYAVPGAVNQHEYEIIDGQQRISTFTILMSCLIKIYQELLEQAKNLKDTNNQFILEGRIKALSERFIEFNQEVQRKVNSVEVMKLSRVDHPFYKDLIRGKNPFPSRDSHHKINHAYQTLLKAVRKIISNSKIEEKMDDIEIIQNIIDNDFTILYMVTDSKEDAFRLFQVINDRGTNLTVGDLLKAKTLEILEGFTDEQDNCERCWDDILADTPSVTADYLNWIYESYKGKRAKQDELFDTFLDGFFPEHKKHKTEQFKDYESTQIYQTVKNIHNDIFKCRKLLEGQWLYSSQQPINNWDRTRLSILLKELEHTLSIPLFLAASQLDHKVFSEIVQIVEKVFFRYKIICNQHANSLKNIYYEESLLIRQNPDTYDVSTLRQKLHKLIKTKASDLTFKNGLETLEYKESRGGNKPLKYYLMTVEYYYQWYQAGATGTPICKDKSRIYDFAGTSIEHIYPQNSKSKDEKLEPLKNTLGNLTILDPAQNSIGGNEPFEVKKPLYQESSIQLTRDIANNQTWSEQEIINHKNLLIDVALKVFSP</sequence>
<feature type="domain" description="GmrSD restriction endonucleases C-terminal" evidence="3">
    <location>
        <begin position="461"/>
        <end position="597"/>
    </location>
</feature>
<evidence type="ECO:0000259" key="3">
    <source>
        <dbReference type="Pfam" id="PF07510"/>
    </source>
</evidence>
<dbReference type="PANTHER" id="PTHR35149:SF2">
    <property type="entry name" value="DUF262 DOMAIN-CONTAINING PROTEIN"/>
    <property type="match status" value="1"/>
</dbReference>
<keyword evidence="5" id="KW-1185">Reference proteome</keyword>
<dbReference type="EMBL" id="BDGE01000044">
    <property type="protein sequence ID" value="GBE93003.1"/>
    <property type="molecule type" value="Genomic_DNA"/>
</dbReference>
<evidence type="ECO:0008006" key="6">
    <source>
        <dbReference type="Google" id="ProtNLM"/>
    </source>
</evidence>
<name>A0A2H6LII6_9NOSO</name>
<organism evidence="4 5">
    <name type="scientific">Nostoc cycadae WK-1</name>
    <dbReference type="NCBI Taxonomy" id="1861711"/>
    <lineage>
        <taxon>Bacteria</taxon>
        <taxon>Bacillati</taxon>
        <taxon>Cyanobacteriota</taxon>
        <taxon>Cyanophyceae</taxon>
        <taxon>Nostocales</taxon>
        <taxon>Nostocaceae</taxon>
        <taxon>Nostoc</taxon>
    </lineage>
</organism>
<accession>A0A2H6LII6</accession>
<protein>
    <recommendedName>
        <fullName evidence="6">DUF262 domain-containing protein</fullName>
    </recommendedName>
</protein>
<comment type="caution">
    <text evidence="4">The sequence shown here is derived from an EMBL/GenBank/DDBJ whole genome shotgun (WGS) entry which is preliminary data.</text>
</comment>
<evidence type="ECO:0000313" key="5">
    <source>
        <dbReference type="Proteomes" id="UP000236527"/>
    </source>
</evidence>
<proteinExistence type="predicted"/>
<dbReference type="Pfam" id="PF07510">
    <property type="entry name" value="GmrSD_C"/>
    <property type="match status" value="1"/>
</dbReference>
<evidence type="ECO:0000313" key="4">
    <source>
        <dbReference type="EMBL" id="GBE93003.1"/>
    </source>
</evidence>